<reference evidence="3 4" key="1">
    <citation type="submission" date="2024-01" db="EMBL/GenBank/DDBJ databases">
        <authorList>
            <person name="Allen C."/>
            <person name="Tagirdzhanova G."/>
        </authorList>
    </citation>
    <scope>NUCLEOTIDE SEQUENCE [LARGE SCALE GENOMIC DNA]</scope>
    <source>
        <strain evidence="3 4">CBS 119000</strain>
    </source>
</reference>
<organism evidence="3 4">
    <name type="scientific">Sporothrix epigloea</name>
    <dbReference type="NCBI Taxonomy" id="1892477"/>
    <lineage>
        <taxon>Eukaryota</taxon>
        <taxon>Fungi</taxon>
        <taxon>Dikarya</taxon>
        <taxon>Ascomycota</taxon>
        <taxon>Pezizomycotina</taxon>
        <taxon>Sordariomycetes</taxon>
        <taxon>Sordariomycetidae</taxon>
        <taxon>Ophiostomatales</taxon>
        <taxon>Ophiostomataceae</taxon>
        <taxon>Sporothrix</taxon>
    </lineage>
</organism>
<feature type="compositionally biased region" description="Basic and acidic residues" evidence="1">
    <location>
        <begin position="986"/>
        <end position="1005"/>
    </location>
</feature>
<feature type="compositionally biased region" description="Low complexity" evidence="1">
    <location>
        <begin position="447"/>
        <end position="462"/>
    </location>
</feature>
<feature type="region of interest" description="Disordered" evidence="1">
    <location>
        <begin position="1"/>
        <end position="26"/>
    </location>
</feature>
<feature type="region of interest" description="Disordered" evidence="1">
    <location>
        <begin position="1216"/>
        <end position="1326"/>
    </location>
</feature>
<dbReference type="Pfam" id="PF26118">
    <property type="entry name" value="DUF8035"/>
    <property type="match status" value="1"/>
</dbReference>
<comment type="caution">
    <text evidence="3">The sequence shown here is derived from an EMBL/GenBank/DDBJ whole genome shotgun (WGS) entry which is preliminary data.</text>
</comment>
<dbReference type="Proteomes" id="UP001642502">
    <property type="component" value="Unassembled WGS sequence"/>
</dbReference>
<feature type="compositionally biased region" description="Basic and acidic residues" evidence="1">
    <location>
        <begin position="1132"/>
        <end position="1157"/>
    </location>
</feature>
<dbReference type="PANTHER" id="PTHR42081:SF1">
    <property type="entry name" value="ZINC FINGER PROTEIN DHHC DOMAIN CONTAINING PROTEIN"/>
    <property type="match status" value="1"/>
</dbReference>
<evidence type="ECO:0000259" key="2">
    <source>
        <dbReference type="Pfam" id="PF26118"/>
    </source>
</evidence>
<dbReference type="InterPro" id="IPR058348">
    <property type="entry name" value="DUF8035"/>
</dbReference>
<feature type="compositionally biased region" description="Basic and acidic residues" evidence="1">
    <location>
        <begin position="856"/>
        <end position="878"/>
    </location>
</feature>
<feature type="region of interest" description="Disordered" evidence="1">
    <location>
        <begin position="336"/>
        <end position="397"/>
    </location>
</feature>
<feature type="compositionally biased region" description="Polar residues" evidence="1">
    <location>
        <begin position="1006"/>
        <end position="1015"/>
    </location>
</feature>
<dbReference type="EMBL" id="CAWUON010000074">
    <property type="protein sequence ID" value="CAK7271531.1"/>
    <property type="molecule type" value="Genomic_DNA"/>
</dbReference>
<feature type="compositionally biased region" description="Low complexity" evidence="1">
    <location>
        <begin position="797"/>
        <end position="810"/>
    </location>
</feature>
<feature type="region of interest" description="Disordered" evidence="1">
    <location>
        <begin position="262"/>
        <end position="311"/>
    </location>
</feature>
<feature type="compositionally biased region" description="Polar residues" evidence="1">
    <location>
        <begin position="819"/>
        <end position="830"/>
    </location>
</feature>
<proteinExistence type="predicted"/>
<evidence type="ECO:0000256" key="1">
    <source>
        <dbReference type="SAM" id="MobiDB-lite"/>
    </source>
</evidence>
<feature type="compositionally biased region" description="Basic and acidic residues" evidence="1">
    <location>
        <begin position="584"/>
        <end position="616"/>
    </location>
</feature>
<feature type="compositionally biased region" description="Polar residues" evidence="1">
    <location>
        <begin position="124"/>
        <end position="138"/>
    </location>
</feature>
<evidence type="ECO:0000313" key="3">
    <source>
        <dbReference type="EMBL" id="CAK7271531.1"/>
    </source>
</evidence>
<feature type="compositionally biased region" description="Basic and acidic residues" evidence="1">
    <location>
        <begin position="900"/>
        <end position="911"/>
    </location>
</feature>
<feature type="compositionally biased region" description="Polar residues" evidence="1">
    <location>
        <begin position="423"/>
        <end position="446"/>
    </location>
</feature>
<protein>
    <recommendedName>
        <fullName evidence="2">DUF8035 domain-containing protein</fullName>
    </recommendedName>
</protein>
<feature type="compositionally biased region" description="Low complexity" evidence="1">
    <location>
        <begin position="297"/>
        <end position="306"/>
    </location>
</feature>
<feature type="domain" description="DUF8035" evidence="2">
    <location>
        <begin position="1165"/>
        <end position="1217"/>
    </location>
</feature>
<feature type="region of interest" description="Disordered" evidence="1">
    <location>
        <begin position="69"/>
        <end position="217"/>
    </location>
</feature>
<feature type="region of interest" description="Disordered" evidence="1">
    <location>
        <begin position="576"/>
        <end position="954"/>
    </location>
</feature>
<accession>A0ABP0DXA5</accession>
<dbReference type="PANTHER" id="PTHR42081">
    <property type="entry name" value="ZINC FINGER PROTEIN DHHC DOMAIN CONTAINING PROTEIN"/>
    <property type="match status" value="1"/>
</dbReference>
<feature type="compositionally biased region" description="Basic and acidic residues" evidence="1">
    <location>
        <begin position="628"/>
        <end position="693"/>
    </location>
</feature>
<feature type="compositionally biased region" description="Basic and acidic residues" evidence="1">
    <location>
        <begin position="1216"/>
        <end position="1251"/>
    </location>
</feature>
<feature type="region of interest" description="Disordered" evidence="1">
    <location>
        <begin position="409"/>
        <end position="491"/>
    </location>
</feature>
<feature type="compositionally biased region" description="Basic and acidic residues" evidence="1">
    <location>
        <begin position="475"/>
        <end position="491"/>
    </location>
</feature>
<feature type="compositionally biased region" description="Basic and acidic residues" evidence="1">
    <location>
        <begin position="1258"/>
        <end position="1273"/>
    </location>
</feature>
<keyword evidence="4" id="KW-1185">Reference proteome</keyword>
<gene>
    <name evidence="3" type="ORF">SEPCBS119000_004654</name>
</gene>
<feature type="region of interest" description="Disordered" evidence="1">
    <location>
        <begin position="970"/>
        <end position="1165"/>
    </location>
</feature>
<feature type="compositionally biased region" description="Low complexity" evidence="1">
    <location>
        <begin position="81"/>
        <end position="100"/>
    </location>
</feature>
<sequence length="1326" mass="148541">MDSRFRLVNPPGRRSPPLYNPARTSMPVNIGSSYNSYGAEPYATQPLGGSLHGDPITPRNQAAVDYRNVPAVPTPPQLHKTQQPPVTTATASAPVASQPLHQHHHHHPHSSQESAMHRSHHAQHQSSIGPPGGTTTRSYAVGNDPITRSTSLREPTRSHRKSFSESAQKRPIIITNIAANGSGTATKLTSTARGPPSPTRADHFRPPSAEPVRGSSMRDDSYFAVPATSAALWSRGARYSYSGAPTSSALDTDELRRLRGRHESLLQSAPRTDSFPRGRPASAYVNVPRHSSSGHTSSGLNLAGSASGSGSGVGNFGDQGYEYTKPSDLARYDLTYEQAGPRRSRRDSFDQNYYRPVADHTTKMGRSYGFDSGPRRPAGSSDATNRSGPPPTTRGLDKINKKALADSLALSGSGPVGYEPATSIRSAATQASTPMDRSHRSAYSNDSLTSSNAHASSSLRASSRPRKSGPYPQDEYYRSHYDEDIRDGRGVDRDLDRDYRYRDYRDRDYRDNDRDFARERDELQGRFRGDSPHKNDWERERVRGSREYYADGSTANRAFGILVNSRDHQLRQEQAATVTTAGGSRHDDRRATYADELPRRGHEGMHRDYDGGRYDDIDNGFVRGTTEATKRHEKQPQETDDHMYVRHPREGIHQRDRSDRFEHRGTDREHQRDEEPDPRDSFDSYVQDSREPHSSYNSRTSRRRRDSEVGRDREPRGEPRDEMPDHGVRHERERERQYNLDREQEEEYERERQRAYARDLDYENEPDYNSRPSRRAGDEEAPNTKNSRDHLSADLGVAAATAAAAATVAASTRADGPSRRTSVKSAQTPKLESHSRRHETSRRDRDRVSDSSLDSAENHSQEARRRTLEYYDEQRGSESSHGSRASVYATTAPAPASARDGPDRETERLVRADPANHTPLTSEDEGQEKESKGLGSRKKRQHKGAASFLPTNTEDLKALKAELAALEVKEAKEAQKSKPSRTGKNVTDKSYGDDEKSSSPREDSVSKASKTTKADASSPSILTPSSSLLSEPSSPKLGAADKLDDSFNAAGANKDRDGKGKERETPQNKASEPTSDHPDDSLQANAAESRAQGDAQRGRDPSQPPSSGAVVRLVSPPRDADEKRPVKSILKTPKDKFPEEANPIREGVAPHKDDKTKQQGVPPGARWTRISRKLVNPEALTIGKERFEVRDDFVIVLRVLSREEIEAYTIATAQIRDQHQKEYDRSMRQRDDRDNKNKDDDRDEPRDDGTRYHHRSRRERDRDRDRDFDRNDQDIDYYGGSGSTKDLPSRHRRHGSESYANDVMDSRQPTIEYHGSRSSNRQYHRK</sequence>
<feature type="compositionally biased region" description="Polar residues" evidence="1">
    <location>
        <begin position="177"/>
        <end position="192"/>
    </location>
</feature>
<evidence type="ECO:0000313" key="4">
    <source>
        <dbReference type="Proteomes" id="UP001642502"/>
    </source>
</evidence>
<name>A0ABP0DXA5_9PEZI</name>
<feature type="compositionally biased region" description="Polar residues" evidence="1">
    <location>
        <begin position="1316"/>
        <end position="1326"/>
    </location>
</feature>
<feature type="compositionally biased region" description="Low complexity" evidence="1">
    <location>
        <begin position="1017"/>
        <end position="1037"/>
    </location>
</feature>
<feature type="compositionally biased region" description="Basic and acidic residues" evidence="1">
    <location>
        <begin position="749"/>
        <end position="761"/>
    </location>
</feature>
<feature type="compositionally biased region" description="Basic and acidic residues" evidence="1">
    <location>
        <begin position="1053"/>
        <end position="1066"/>
    </location>
</feature>
<feature type="compositionally biased region" description="Basic and acidic residues" evidence="1">
    <location>
        <begin position="705"/>
        <end position="742"/>
    </location>
</feature>